<feature type="domain" description="TonB C-terminal" evidence="10">
    <location>
        <begin position="199"/>
        <end position="290"/>
    </location>
</feature>
<dbReference type="Proteomes" id="UP000215002">
    <property type="component" value="Chromosome"/>
</dbReference>
<keyword evidence="7" id="KW-0653">Protein transport</keyword>
<proteinExistence type="inferred from homology"/>
<dbReference type="SUPFAM" id="SSF74653">
    <property type="entry name" value="TolA/TonB C-terminal domain"/>
    <property type="match status" value="1"/>
</dbReference>
<dbReference type="GO" id="GO:0055085">
    <property type="term" value="P:transmembrane transport"/>
    <property type="evidence" value="ECO:0007669"/>
    <property type="project" value="InterPro"/>
</dbReference>
<evidence type="ECO:0000256" key="3">
    <source>
        <dbReference type="ARBA" id="ARBA00022448"/>
    </source>
</evidence>
<dbReference type="GO" id="GO:0031992">
    <property type="term" value="F:energy transducer activity"/>
    <property type="evidence" value="ECO:0007669"/>
    <property type="project" value="TreeGrafter"/>
</dbReference>
<sequence length="290" mass="31575">MPENLKINFNLKSKFICMLTSKFDLYKTEWLDLVFDDRNKAYGAYNLRQTYAGTMVKAMGITFTGVAFLAGSTFLFKKHVIVDQIPKNDTTVVRLHPYAAPQVEKQKPEVIKPLKAADPIKTIQNPPPVVAPDMLAKQTVKTVDLNSAASGLQTLSGKGGDNIEVPVDEPGNGAGKAIPGPDETIHPPIGLDVMPAPVGGDAAWAKFLSKNLRFPVPAQEEGISGKVFLSFIIEKDGHLSNITVDRPAGHGFDEEALRVLKLAKAWKPGMQNGQAVRVKYSIPINFQLAD</sequence>
<dbReference type="InterPro" id="IPR051045">
    <property type="entry name" value="TonB-dependent_transducer"/>
</dbReference>
<dbReference type="PANTHER" id="PTHR33446">
    <property type="entry name" value="PROTEIN TONB-RELATED"/>
    <property type="match status" value="1"/>
</dbReference>
<keyword evidence="3" id="KW-0813">Transport</keyword>
<dbReference type="EMBL" id="CP022743">
    <property type="protein sequence ID" value="ASU35054.1"/>
    <property type="molecule type" value="Genomic_DNA"/>
</dbReference>
<keyword evidence="8" id="KW-1133">Transmembrane helix</keyword>
<dbReference type="KEGG" id="muc:MuYL_3169"/>
<evidence type="ECO:0000313" key="11">
    <source>
        <dbReference type="EMBL" id="ASU35054.1"/>
    </source>
</evidence>
<evidence type="ECO:0000256" key="1">
    <source>
        <dbReference type="ARBA" id="ARBA00004383"/>
    </source>
</evidence>
<keyword evidence="9" id="KW-0472">Membrane</keyword>
<keyword evidence="6" id="KW-0812">Transmembrane</keyword>
<dbReference type="AlphaFoldDB" id="A0A223NZC5"/>
<dbReference type="NCBIfam" id="TIGR01352">
    <property type="entry name" value="tonB_Cterm"/>
    <property type="match status" value="1"/>
</dbReference>
<evidence type="ECO:0000256" key="9">
    <source>
        <dbReference type="ARBA" id="ARBA00023136"/>
    </source>
</evidence>
<dbReference type="PROSITE" id="PS52015">
    <property type="entry name" value="TONB_CTD"/>
    <property type="match status" value="1"/>
</dbReference>
<comment type="subcellular location">
    <subcellularLocation>
        <location evidence="1">Cell inner membrane</location>
        <topology evidence="1">Single-pass membrane protein</topology>
        <orientation evidence="1">Periplasmic side</orientation>
    </subcellularLocation>
</comment>
<dbReference type="GO" id="GO:0015031">
    <property type="term" value="P:protein transport"/>
    <property type="evidence" value="ECO:0007669"/>
    <property type="project" value="UniProtKB-KW"/>
</dbReference>
<evidence type="ECO:0000256" key="8">
    <source>
        <dbReference type="ARBA" id="ARBA00022989"/>
    </source>
</evidence>
<evidence type="ECO:0000313" key="12">
    <source>
        <dbReference type="Proteomes" id="UP000215002"/>
    </source>
</evidence>
<accession>A0A223NZC5</accession>
<evidence type="ECO:0000259" key="10">
    <source>
        <dbReference type="PROSITE" id="PS52015"/>
    </source>
</evidence>
<reference evidence="11 12" key="1">
    <citation type="submission" date="2017-08" db="EMBL/GenBank/DDBJ databases">
        <title>Complete genome sequence of Mucilaginibacter sp. strain BJC16-A31.</title>
        <authorList>
            <consortium name="Henan University of Science and Technology"/>
            <person name="You X."/>
        </authorList>
    </citation>
    <scope>NUCLEOTIDE SEQUENCE [LARGE SCALE GENOMIC DNA]</scope>
    <source>
        <strain evidence="11 12">BJC16-A31</strain>
    </source>
</reference>
<dbReference type="InterPro" id="IPR006260">
    <property type="entry name" value="TonB/TolA_C"/>
</dbReference>
<keyword evidence="12" id="KW-1185">Reference proteome</keyword>
<evidence type="ECO:0000256" key="4">
    <source>
        <dbReference type="ARBA" id="ARBA00022475"/>
    </source>
</evidence>
<keyword evidence="4" id="KW-1003">Cell membrane</keyword>
<dbReference type="Pfam" id="PF03544">
    <property type="entry name" value="TonB_C"/>
    <property type="match status" value="1"/>
</dbReference>
<name>A0A223NZC5_9SPHI</name>
<gene>
    <name evidence="11" type="ORF">MuYL_3169</name>
</gene>
<dbReference type="GO" id="GO:0098797">
    <property type="term" value="C:plasma membrane protein complex"/>
    <property type="evidence" value="ECO:0007669"/>
    <property type="project" value="TreeGrafter"/>
</dbReference>
<protein>
    <recommendedName>
        <fullName evidence="10">TonB C-terminal domain-containing protein</fullName>
    </recommendedName>
</protein>
<dbReference type="InterPro" id="IPR037682">
    <property type="entry name" value="TonB_C"/>
</dbReference>
<evidence type="ECO:0000256" key="6">
    <source>
        <dbReference type="ARBA" id="ARBA00022692"/>
    </source>
</evidence>
<evidence type="ECO:0000256" key="7">
    <source>
        <dbReference type="ARBA" id="ARBA00022927"/>
    </source>
</evidence>
<dbReference type="PANTHER" id="PTHR33446:SF2">
    <property type="entry name" value="PROTEIN TONB"/>
    <property type="match status" value="1"/>
</dbReference>
<comment type="similarity">
    <text evidence="2">Belongs to the TonB family.</text>
</comment>
<dbReference type="Gene3D" id="3.30.1150.10">
    <property type="match status" value="1"/>
</dbReference>
<keyword evidence="5" id="KW-0997">Cell inner membrane</keyword>
<evidence type="ECO:0000256" key="5">
    <source>
        <dbReference type="ARBA" id="ARBA00022519"/>
    </source>
</evidence>
<organism evidence="11 12">
    <name type="scientific">Mucilaginibacter xinganensis</name>
    <dbReference type="NCBI Taxonomy" id="1234841"/>
    <lineage>
        <taxon>Bacteria</taxon>
        <taxon>Pseudomonadati</taxon>
        <taxon>Bacteroidota</taxon>
        <taxon>Sphingobacteriia</taxon>
        <taxon>Sphingobacteriales</taxon>
        <taxon>Sphingobacteriaceae</taxon>
        <taxon>Mucilaginibacter</taxon>
    </lineage>
</organism>
<evidence type="ECO:0000256" key="2">
    <source>
        <dbReference type="ARBA" id="ARBA00006555"/>
    </source>
</evidence>